<evidence type="ECO:0000313" key="11">
    <source>
        <dbReference type="EMBL" id="SHO42487.1"/>
    </source>
</evidence>
<accession>A0A2H1EE62</accession>
<dbReference type="EMBL" id="FRFC01000001">
    <property type="protein sequence ID" value="SHO42487.1"/>
    <property type="molecule type" value="Genomic_DNA"/>
</dbReference>
<keyword evidence="6 10" id="KW-0210">Decarboxylase</keyword>
<evidence type="ECO:0000256" key="6">
    <source>
        <dbReference type="ARBA" id="ARBA00022793"/>
    </source>
</evidence>
<evidence type="ECO:0000256" key="9">
    <source>
        <dbReference type="ARBA" id="ARBA00047371"/>
    </source>
</evidence>
<dbReference type="InterPro" id="IPR008210">
    <property type="entry name" value="PEP_carboxykinase_N"/>
</dbReference>
<dbReference type="PANTHER" id="PTHR30031:SF0">
    <property type="entry name" value="PHOSPHOENOLPYRUVATE CARBOXYKINASE (ATP)"/>
    <property type="match status" value="1"/>
</dbReference>
<evidence type="ECO:0000256" key="8">
    <source>
        <dbReference type="ARBA" id="ARBA00023239"/>
    </source>
</evidence>
<dbReference type="UniPathway" id="UPA00138"/>
<dbReference type="GO" id="GO:0004612">
    <property type="term" value="F:phosphoenolpyruvate carboxykinase (ATP) activity"/>
    <property type="evidence" value="ECO:0007669"/>
    <property type="project" value="UniProtKB-UniRule"/>
</dbReference>
<feature type="binding site" evidence="10">
    <location>
        <position position="221"/>
    </location>
    <ligand>
        <name>substrate</name>
    </ligand>
</feature>
<dbReference type="Pfam" id="PF01293">
    <property type="entry name" value="PEPCK_ATP"/>
    <property type="match status" value="1"/>
</dbReference>
<dbReference type="Gene3D" id="3.40.449.10">
    <property type="entry name" value="Phosphoenolpyruvate Carboxykinase, domain 1"/>
    <property type="match status" value="1"/>
</dbReference>
<dbReference type="PIRSF" id="PIRSF006294">
    <property type="entry name" value="PEP_crbxkin"/>
    <property type="match status" value="1"/>
</dbReference>
<dbReference type="GO" id="GO:0046872">
    <property type="term" value="F:metal ion binding"/>
    <property type="evidence" value="ECO:0007669"/>
    <property type="project" value="UniProtKB-KW"/>
</dbReference>
<dbReference type="GO" id="GO:0005524">
    <property type="term" value="F:ATP binding"/>
    <property type="evidence" value="ECO:0007669"/>
    <property type="project" value="UniProtKB-UniRule"/>
</dbReference>
<feature type="binding site" evidence="10">
    <location>
        <position position="240"/>
    </location>
    <ligand>
        <name>ATP</name>
        <dbReference type="ChEBI" id="CHEBI:30616"/>
    </ligand>
</feature>
<comment type="cofactor">
    <cofactor evidence="10">
        <name>Mn(2+)</name>
        <dbReference type="ChEBI" id="CHEBI:29035"/>
    </cofactor>
    <text evidence="10">Binds 1 Mn(2+) ion per subunit.</text>
</comment>
<keyword evidence="7 10" id="KW-0067">ATP-binding</keyword>
<dbReference type="NCBIfam" id="NF006821">
    <property type="entry name" value="PRK09344.1-3"/>
    <property type="match status" value="1"/>
</dbReference>
<feature type="binding site" evidence="10">
    <location>
        <position position="215"/>
    </location>
    <ligand>
        <name>substrate</name>
    </ligand>
</feature>
<dbReference type="Gene3D" id="2.170.8.10">
    <property type="entry name" value="Phosphoenolpyruvate Carboxykinase, domain 2"/>
    <property type="match status" value="1"/>
</dbReference>
<feature type="binding site" evidence="10">
    <location>
        <position position="467"/>
    </location>
    <ligand>
        <name>ATP</name>
        <dbReference type="ChEBI" id="CHEBI:30616"/>
    </ligand>
</feature>
<keyword evidence="8 10" id="KW-0456">Lyase</keyword>
<keyword evidence="12" id="KW-1185">Reference proteome</keyword>
<dbReference type="CDD" id="cd00484">
    <property type="entry name" value="PEPCK_ATP"/>
    <property type="match status" value="1"/>
</dbReference>
<dbReference type="Gene3D" id="3.90.228.20">
    <property type="match status" value="1"/>
</dbReference>
<comment type="caution">
    <text evidence="10">Lacks conserved residue(s) required for the propagation of feature annotation.</text>
</comment>
<comment type="function">
    <text evidence="10">Involved in the gluconeogenesis. Catalyzes the conversion of oxaloacetate (OAA) to phosphoenolpyruvate (PEP) through direct phosphoryl transfer between the nucleoside triphosphate and OAA.</text>
</comment>
<dbReference type="NCBIfam" id="NF006820">
    <property type="entry name" value="PRK09344.1-2"/>
    <property type="match status" value="1"/>
</dbReference>
<dbReference type="SUPFAM" id="SSF53795">
    <property type="entry name" value="PEP carboxykinase-like"/>
    <property type="match status" value="1"/>
</dbReference>
<feature type="binding site" evidence="10">
    <location>
        <position position="240"/>
    </location>
    <ligand>
        <name>Mn(2+)</name>
        <dbReference type="ChEBI" id="CHEBI:29035"/>
    </ligand>
</feature>
<dbReference type="HAMAP" id="MF_00453">
    <property type="entry name" value="PEPCK_ATP"/>
    <property type="match status" value="1"/>
</dbReference>
<dbReference type="NCBIfam" id="TIGR00224">
    <property type="entry name" value="pckA"/>
    <property type="match status" value="1"/>
</dbReference>
<evidence type="ECO:0000256" key="5">
    <source>
        <dbReference type="ARBA" id="ARBA00022741"/>
    </source>
</evidence>
<dbReference type="GO" id="GO:0016301">
    <property type="term" value="F:kinase activity"/>
    <property type="evidence" value="ECO:0007669"/>
    <property type="project" value="UniProtKB-KW"/>
</dbReference>
<dbReference type="Proteomes" id="UP000232412">
    <property type="component" value="Unassembled WGS sequence"/>
</dbReference>
<dbReference type="EC" id="4.1.1.49" evidence="3 10"/>
<evidence type="ECO:0000313" key="12">
    <source>
        <dbReference type="Proteomes" id="UP000232412"/>
    </source>
</evidence>
<dbReference type="InterPro" id="IPR013035">
    <property type="entry name" value="PEP_carboxykinase_C"/>
</dbReference>
<dbReference type="AlphaFoldDB" id="A0A2H1EE62"/>
<keyword evidence="5 10" id="KW-0547">Nucleotide-binding</keyword>
<keyword evidence="11" id="KW-0670">Pyruvate</keyword>
<keyword evidence="10" id="KW-0479">Metal-binding</keyword>
<reference evidence="12" key="1">
    <citation type="submission" date="2016-12" db="EMBL/GenBank/DDBJ databases">
        <authorList>
            <person name="Herbold C."/>
        </authorList>
    </citation>
    <scope>NUCLEOTIDE SEQUENCE [LARGE SCALE GENOMIC DNA]</scope>
</reference>
<dbReference type="SUPFAM" id="SSF68923">
    <property type="entry name" value="PEP carboxykinase N-terminal domain"/>
    <property type="match status" value="1"/>
</dbReference>
<keyword evidence="11" id="KW-0418">Kinase</keyword>
<dbReference type="GO" id="GO:0005829">
    <property type="term" value="C:cytosol"/>
    <property type="evidence" value="ECO:0007669"/>
    <property type="project" value="TreeGrafter"/>
</dbReference>
<feature type="binding site" evidence="10">
    <location>
        <position position="221"/>
    </location>
    <ligand>
        <name>Mn(2+)</name>
        <dbReference type="ChEBI" id="CHEBI:29035"/>
    </ligand>
</feature>
<keyword evidence="11" id="KW-0808">Transferase</keyword>
<evidence type="ECO:0000256" key="2">
    <source>
        <dbReference type="ARBA" id="ARBA00006052"/>
    </source>
</evidence>
<evidence type="ECO:0000256" key="10">
    <source>
        <dbReference type="HAMAP-Rule" id="MF_00453"/>
    </source>
</evidence>
<feature type="binding site" evidence="10">
    <location>
        <position position="305"/>
    </location>
    <ligand>
        <name>ATP</name>
        <dbReference type="ChEBI" id="CHEBI:30616"/>
    </ligand>
</feature>
<dbReference type="PROSITE" id="PS00532">
    <property type="entry name" value="PEPCK_ATP"/>
    <property type="match status" value="1"/>
</dbReference>
<evidence type="ECO:0000256" key="4">
    <source>
        <dbReference type="ARBA" id="ARBA00022432"/>
    </source>
</evidence>
<dbReference type="InterPro" id="IPR015994">
    <property type="entry name" value="PEPCK_ATP_CS"/>
</dbReference>
<feature type="binding site" evidence="10">
    <location>
        <position position="342"/>
    </location>
    <ligand>
        <name>ATP</name>
        <dbReference type="ChEBI" id="CHEBI:30616"/>
    </ligand>
</feature>
<feature type="binding site" evidence="10">
    <location>
        <position position="221"/>
    </location>
    <ligand>
        <name>ATP</name>
        <dbReference type="ChEBI" id="CHEBI:30616"/>
    </ligand>
</feature>
<comment type="catalytic activity">
    <reaction evidence="9 10">
        <text>oxaloacetate + ATP = phosphoenolpyruvate + ADP + CO2</text>
        <dbReference type="Rhea" id="RHEA:18617"/>
        <dbReference type="ChEBI" id="CHEBI:16452"/>
        <dbReference type="ChEBI" id="CHEBI:16526"/>
        <dbReference type="ChEBI" id="CHEBI:30616"/>
        <dbReference type="ChEBI" id="CHEBI:58702"/>
        <dbReference type="ChEBI" id="CHEBI:456216"/>
        <dbReference type="EC" id="4.1.1.49"/>
    </reaction>
</comment>
<sequence>MIRRDNKDFHRKSTYQMIEDLEPTITRHVVSQLEQMGIKPAKIQRNLQVDALIDLIEEKNEGILTANGAIAVKTGKYTGRSPDDRFIVDDSQTHDTVDWGKINHPFPDDKFDKLYQKMKQYIQGKEIFIFDGFVGADTKHRLPIRIITDHPWQSLFVRQLFIRPTPSELESHNPEYTVIALNDFKATPETDGTRTDAFIILNYSKKVVLIGSTSYAGEIKKCMFSVMNYILPSRGVFPMHCSANIGKGGDTALFFGLSGTGKTTLSADSNRRLIGDDEHGWSDTGVFNFEGGCYAKCINLNKEAEPQIWDAIRSGAVLENVVIDKSTMMPDFNDGSLTENTRAAYPLDYIPGAVIPSLGGNPKVIIFLTADAFGVLPPIARLTKEGAMYHFMSGYTSKLAGTERGITEPKATFSECFGAPFMSRHASVYAKLLGEKITKHNTIVYLINTGWSGGPYGIGKRMNIHYTRSMVTAALSGELDKVQYRHDDVFNLDIPVTCPNVPSDVLNPRNTWSDKDAYDSSAKKLAQMFVDNFKKFGNVAQEIANAGPYT</sequence>
<dbReference type="FunFam" id="2.170.8.10:FF:000001">
    <property type="entry name" value="Phosphoenolpyruvate carboxykinase (ATP)"/>
    <property type="match status" value="1"/>
</dbReference>
<evidence type="ECO:0000256" key="7">
    <source>
        <dbReference type="ARBA" id="ARBA00022840"/>
    </source>
</evidence>
<keyword evidence="4 10" id="KW-0312">Gluconeogenesis</keyword>
<feature type="binding site" evidence="10">
    <location>
        <begin position="256"/>
        <end position="264"/>
    </location>
    <ligand>
        <name>ATP</name>
        <dbReference type="ChEBI" id="CHEBI:30616"/>
    </ligand>
</feature>
<organism evidence="11 12">
    <name type="scientific">Nitrosotalea sinensis</name>
    <dbReference type="NCBI Taxonomy" id="1499975"/>
    <lineage>
        <taxon>Archaea</taxon>
        <taxon>Nitrososphaerota</taxon>
        <taxon>Nitrososphaeria</taxon>
        <taxon>Nitrosotaleales</taxon>
        <taxon>Nitrosotaleaceae</taxon>
        <taxon>Nitrosotalea</taxon>
    </lineage>
</organism>
<proteinExistence type="inferred from homology"/>
<keyword evidence="10" id="KW-0464">Manganese</keyword>
<dbReference type="PANTHER" id="PTHR30031">
    <property type="entry name" value="PHOSPHOENOLPYRUVATE CARBOXYKINASE ATP"/>
    <property type="match status" value="1"/>
</dbReference>
<comment type="similarity">
    <text evidence="2 10">Belongs to the phosphoenolpyruvate carboxykinase (ATP) family.</text>
</comment>
<evidence type="ECO:0000256" key="1">
    <source>
        <dbReference type="ARBA" id="ARBA00004742"/>
    </source>
</evidence>
<protein>
    <recommendedName>
        <fullName evidence="3 10">Phosphoenolpyruvate carboxykinase (ATP)</fullName>
        <shortName evidence="10">PCK</shortName>
        <shortName evidence="10">PEP carboxykinase</shortName>
        <shortName evidence="10">PEPCK</shortName>
        <ecNumber evidence="3 10">4.1.1.49</ecNumber>
    </recommendedName>
</protein>
<dbReference type="GO" id="GO:0006094">
    <property type="term" value="P:gluconeogenesis"/>
    <property type="evidence" value="ECO:0007669"/>
    <property type="project" value="UniProtKB-UniRule"/>
</dbReference>
<comment type="pathway">
    <text evidence="1 10">Carbohydrate biosynthesis; gluconeogenesis.</text>
</comment>
<evidence type="ECO:0000256" key="3">
    <source>
        <dbReference type="ARBA" id="ARBA00012363"/>
    </source>
</evidence>
<comment type="subcellular location">
    <subcellularLocation>
        <location evidence="10">Cytoplasm</location>
    </subcellularLocation>
</comment>
<dbReference type="InterPro" id="IPR001272">
    <property type="entry name" value="PEP_carboxykinase_ATP"/>
</dbReference>
<keyword evidence="10" id="KW-0963">Cytoplasm</keyword>
<feature type="binding site" evidence="10">
    <location>
        <position position="342"/>
    </location>
    <ligand>
        <name>substrate</name>
    </ligand>
</feature>
<name>A0A2H1EE62_9ARCH</name>
<feature type="binding site" evidence="10">
    <location>
        <position position="277"/>
    </location>
    <ligand>
        <name>Mn(2+)</name>
        <dbReference type="ChEBI" id="CHEBI:29035"/>
    </ligand>
</feature>
<gene>
    <name evidence="10 11" type="primary">pckA</name>
    <name evidence="11" type="ORF">NSIN_10025</name>
</gene>
<feature type="binding site" evidence="10">
    <location>
        <position position="80"/>
    </location>
    <ligand>
        <name>substrate</name>
    </ligand>
</feature>